<evidence type="ECO:0000313" key="1">
    <source>
        <dbReference type="EMBL" id="MCD9558780.1"/>
    </source>
</evidence>
<sequence length="172" mass="19336">MPRTSCCSSVKAWHRSVSPCTALARCVMFERLSKEGRVFEGITREHLKQYAEAGLRTLVVAYRELDEKEFQSWEQEFSNAQASVTADRDALQWMLLLSIERDPNSPWESFSTVPNCIQELVQKYRNDCRLVKVETHQTTLAIGDGANDVSMLQEADVGVGISGVEGMQANFA</sequence>
<dbReference type="Gene3D" id="3.40.50.1000">
    <property type="entry name" value="HAD superfamily/HAD-like"/>
    <property type="match status" value="1"/>
</dbReference>
<name>A0ABS8UK14_DATST</name>
<dbReference type="InterPro" id="IPR023299">
    <property type="entry name" value="ATPase_P-typ_cyto_dom_N"/>
</dbReference>
<dbReference type="PANTHER" id="PTHR24092">
    <property type="entry name" value="PROBABLE PHOSPHOLIPID-TRANSPORTING ATPASE"/>
    <property type="match status" value="1"/>
</dbReference>
<dbReference type="InterPro" id="IPR023214">
    <property type="entry name" value="HAD_sf"/>
</dbReference>
<dbReference type="EMBL" id="JACEIK010002060">
    <property type="protein sequence ID" value="MCD9558780.1"/>
    <property type="molecule type" value="Genomic_DNA"/>
</dbReference>
<evidence type="ECO:0000313" key="2">
    <source>
        <dbReference type="Proteomes" id="UP000823775"/>
    </source>
</evidence>
<dbReference type="Proteomes" id="UP000823775">
    <property type="component" value="Unassembled WGS sequence"/>
</dbReference>
<dbReference type="SUPFAM" id="SSF56784">
    <property type="entry name" value="HAD-like"/>
    <property type="match status" value="1"/>
</dbReference>
<dbReference type="Gene3D" id="3.40.1110.10">
    <property type="entry name" value="Calcium-transporting ATPase, cytoplasmic domain N"/>
    <property type="match status" value="1"/>
</dbReference>
<protein>
    <submittedName>
        <fullName evidence="1">Uncharacterized protein</fullName>
    </submittedName>
</protein>
<accession>A0ABS8UK14</accession>
<dbReference type="InterPro" id="IPR036412">
    <property type="entry name" value="HAD-like_sf"/>
</dbReference>
<dbReference type="Pfam" id="PF08282">
    <property type="entry name" value="Hydrolase_3"/>
    <property type="match status" value="1"/>
</dbReference>
<keyword evidence="2" id="KW-1185">Reference proteome</keyword>
<proteinExistence type="predicted"/>
<gene>
    <name evidence="1" type="ORF">HAX54_016397</name>
</gene>
<reference evidence="1 2" key="1">
    <citation type="journal article" date="2021" name="BMC Genomics">
        <title>Datura genome reveals duplications of psychoactive alkaloid biosynthetic genes and high mutation rate following tissue culture.</title>
        <authorList>
            <person name="Rajewski A."/>
            <person name="Carter-House D."/>
            <person name="Stajich J."/>
            <person name="Litt A."/>
        </authorList>
    </citation>
    <scope>NUCLEOTIDE SEQUENCE [LARGE SCALE GENOMIC DNA]</scope>
    <source>
        <strain evidence="1">AR-01</strain>
    </source>
</reference>
<comment type="caution">
    <text evidence="1">The sequence shown here is derived from an EMBL/GenBank/DDBJ whole genome shotgun (WGS) entry which is preliminary data.</text>
</comment>
<organism evidence="1 2">
    <name type="scientific">Datura stramonium</name>
    <name type="common">Jimsonweed</name>
    <name type="synonym">Common thornapple</name>
    <dbReference type="NCBI Taxonomy" id="4076"/>
    <lineage>
        <taxon>Eukaryota</taxon>
        <taxon>Viridiplantae</taxon>
        <taxon>Streptophyta</taxon>
        <taxon>Embryophyta</taxon>
        <taxon>Tracheophyta</taxon>
        <taxon>Spermatophyta</taxon>
        <taxon>Magnoliopsida</taxon>
        <taxon>eudicotyledons</taxon>
        <taxon>Gunneridae</taxon>
        <taxon>Pentapetalae</taxon>
        <taxon>asterids</taxon>
        <taxon>lamiids</taxon>
        <taxon>Solanales</taxon>
        <taxon>Solanaceae</taxon>
        <taxon>Solanoideae</taxon>
        <taxon>Datureae</taxon>
        <taxon>Datura</taxon>
    </lineage>
</organism>
<dbReference type="PANTHER" id="PTHR24092:SF165">
    <property type="entry name" value="PHOSPHOLIPID-TRANSPORTING ATPASE 8-RELATED"/>
    <property type="match status" value="1"/>
</dbReference>